<organism evidence="1 2">
    <name type="scientific">Prevotella disiens JCM 6334 = ATCC 29426</name>
    <dbReference type="NCBI Taxonomy" id="1235811"/>
    <lineage>
        <taxon>Bacteria</taxon>
        <taxon>Pseudomonadati</taxon>
        <taxon>Bacteroidota</taxon>
        <taxon>Bacteroidia</taxon>
        <taxon>Bacteroidales</taxon>
        <taxon>Prevotellaceae</taxon>
        <taxon>Prevotella</taxon>
    </lineage>
</organism>
<protein>
    <submittedName>
        <fullName evidence="1">Uncharacterized protein</fullName>
    </submittedName>
</protein>
<evidence type="ECO:0000313" key="2">
    <source>
        <dbReference type="Proteomes" id="UP000016660"/>
    </source>
</evidence>
<gene>
    <name evidence="1" type="ORF">HMPREF0653_02515</name>
</gene>
<keyword evidence="2" id="KW-1185">Reference proteome</keyword>
<reference evidence="1 2" key="1">
    <citation type="submission" date="2013-06" db="EMBL/GenBank/DDBJ databases">
        <authorList>
            <person name="Weinstock G."/>
            <person name="Sodergren E."/>
            <person name="Lobos E.A."/>
            <person name="Fulton L."/>
            <person name="Fulton R."/>
            <person name="Courtney L."/>
            <person name="Fronick C."/>
            <person name="O'Laughlin M."/>
            <person name="Godfrey J."/>
            <person name="Wilson R.M."/>
            <person name="Miner T."/>
            <person name="Farmer C."/>
            <person name="Delehaunty K."/>
            <person name="Cordes M."/>
            <person name="Minx P."/>
            <person name="Tomlinson C."/>
            <person name="Chen J."/>
            <person name="Wollam A."/>
            <person name="Pepin K.H."/>
            <person name="Bhonagiri V."/>
            <person name="Zhang X."/>
            <person name="Warren W."/>
            <person name="Mitreva M."/>
            <person name="Mardis E.R."/>
            <person name="Wilson R.K."/>
        </authorList>
    </citation>
    <scope>NUCLEOTIDE SEQUENCE [LARGE SCALE GENOMIC DNA]</scope>
    <source>
        <strain evidence="1 2">ATCC 29426</strain>
    </source>
</reference>
<dbReference type="EMBL" id="AWUY01000278">
    <property type="protein sequence ID" value="ERJ71820.1"/>
    <property type="molecule type" value="Genomic_DNA"/>
</dbReference>
<evidence type="ECO:0000313" key="1">
    <source>
        <dbReference type="EMBL" id="ERJ71820.1"/>
    </source>
</evidence>
<comment type="caution">
    <text evidence="1">The sequence shown here is derived from an EMBL/GenBank/DDBJ whole genome shotgun (WGS) entry which is preliminary data.</text>
</comment>
<accession>A0ABN0NP14</accession>
<name>A0ABN0NP14_9BACT</name>
<sequence length="43" mass="5113">MLPDAKVQKIKYKKIKAHLNPLFSVNKELGRNQKNRPCTYMHM</sequence>
<proteinExistence type="predicted"/>
<dbReference type="Proteomes" id="UP000016660">
    <property type="component" value="Unassembled WGS sequence"/>
</dbReference>